<keyword evidence="2" id="KW-0805">Transcription regulation</keyword>
<dbReference type="Pfam" id="PF03466">
    <property type="entry name" value="LysR_substrate"/>
    <property type="match status" value="1"/>
</dbReference>
<evidence type="ECO:0000256" key="1">
    <source>
        <dbReference type="ARBA" id="ARBA00009437"/>
    </source>
</evidence>
<dbReference type="InterPro" id="IPR005119">
    <property type="entry name" value="LysR_subst-bd"/>
</dbReference>
<dbReference type="GO" id="GO:0003677">
    <property type="term" value="F:DNA binding"/>
    <property type="evidence" value="ECO:0007669"/>
    <property type="project" value="UniProtKB-KW"/>
</dbReference>
<dbReference type="PRINTS" id="PR00039">
    <property type="entry name" value="HTHLYSR"/>
</dbReference>
<dbReference type="GO" id="GO:0003700">
    <property type="term" value="F:DNA-binding transcription factor activity"/>
    <property type="evidence" value="ECO:0007669"/>
    <property type="project" value="InterPro"/>
</dbReference>
<organism evidence="6 7">
    <name type="scientific">Rothia aerolata</name>
    <dbReference type="NCBI Taxonomy" id="1812262"/>
    <lineage>
        <taxon>Bacteria</taxon>
        <taxon>Bacillati</taxon>
        <taxon>Actinomycetota</taxon>
        <taxon>Actinomycetes</taxon>
        <taxon>Micrococcales</taxon>
        <taxon>Micrococcaceae</taxon>
        <taxon>Rothia</taxon>
    </lineage>
</organism>
<sequence>MAQEVENRDFFHGRLKLRHLVVIISVFEAGSTVKAAEQLLISQPAITRLLREAESMLGVPLFERTPTGMEPTFYTEIFLREARAALAHIRQGVRNIREFDEGSTGEVFVGAYLSGAGRALSEAIVAMKKTAPLIGIHIVERTPDKLLEMLADGELDFIVTRHQPSDSPFLPNGEQITFEPIYSTPAAILAHHKHPIRAEKAGSAVRLKDLKDYPWILPARETTLHKEVGNAFVRAGLSMPENYIICSNLGIMQGLLQHSDYLAVVPSTLFSMIPHADHLPVEDFEIMGESGILQAADHELSPAAQRFRQHLVETAKSYRS</sequence>
<reference evidence="6 7" key="1">
    <citation type="journal article" date="2014" name="Int. J. Syst. Evol. Microbiol.">
        <title>Complete genome sequence of Corynebacterium casei LMG S-19264T (=DSM 44701T), isolated from a smear-ripened cheese.</title>
        <authorList>
            <consortium name="US DOE Joint Genome Institute (JGI-PGF)"/>
            <person name="Walter F."/>
            <person name="Albersmeier A."/>
            <person name="Kalinowski J."/>
            <person name="Ruckert C."/>
        </authorList>
    </citation>
    <scope>NUCLEOTIDE SEQUENCE [LARGE SCALE GENOMIC DNA]</scope>
    <source>
        <strain evidence="6 7">CCM 8669</strain>
    </source>
</reference>
<protein>
    <submittedName>
        <fullName evidence="6">LysR family transcriptional regulator</fullName>
    </submittedName>
</protein>
<keyword evidence="4" id="KW-0804">Transcription</keyword>
<dbReference type="InterPro" id="IPR036388">
    <property type="entry name" value="WH-like_DNA-bd_sf"/>
</dbReference>
<dbReference type="GO" id="GO:0005829">
    <property type="term" value="C:cytosol"/>
    <property type="evidence" value="ECO:0007669"/>
    <property type="project" value="TreeGrafter"/>
</dbReference>
<dbReference type="EMBL" id="BMDC01000001">
    <property type="protein sequence ID" value="GGH61275.1"/>
    <property type="molecule type" value="Genomic_DNA"/>
</dbReference>
<dbReference type="SUPFAM" id="SSF46785">
    <property type="entry name" value="Winged helix' DNA-binding domain"/>
    <property type="match status" value="1"/>
</dbReference>
<dbReference type="InterPro" id="IPR000847">
    <property type="entry name" value="LysR_HTH_N"/>
</dbReference>
<dbReference type="PROSITE" id="PS50931">
    <property type="entry name" value="HTH_LYSR"/>
    <property type="match status" value="1"/>
</dbReference>
<evidence type="ECO:0000313" key="7">
    <source>
        <dbReference type="Proteomes" id="UP000600171"/>
    </source>
</evidence>
<evidence type="ECO:0000256" key="4">
    <source>
        <dbReference type="ARBA" id="ARBA00023163"/>
    </source>
</evidence>
<evidence type="ECO:0000259" key="5">
    <source>
        <dbReference type="PROSITE" id="PS50931"/>
    </source>
</evidence>
<dbReference type="SUPFAM" id="SSF53850">
    <property type="entry name" value="Periplasmic binding protein-like II"/>
    <property type="match status" value="1"/>
</dbReference>
<name>A0A917MSR5_9MICC</name>
<dbReference type="PANTHER" id="PTHR30419">
    <property type="entry name" value="HTH-TYPE TRANSCRIPTIONAL REGULATOR YBHD"/>
    <property type="match status" value="1"/>
</dbReference>
<dbReference type="InterPro" id="IPR050950">
    <property type="entry name" value="HTH-type_LysR_regulators"/>
</dbReference>
<comment type="similarity">
    <text evidence="1">Belongs to the LysR transcriptional regulatory family.</text>
</comment>
<accession>A0A917MSR5</accession>
<dbReference type="PANTHER" id="PTHR30419:SF8">
    <property type="entry name" value="NITROGEN ASSIMILATION TRANSCRIPTIONAL ACTIVATOR-RELATED"/>
    <property type="match status" value="1"/>
</dbReference>
<dbReference type="Gene3D" id="3.40.190.290">
    <property type="match status" value="1"/>
</dbReference>
<proteinExistence type="inferred from homology"/>
<gene>
    <name evidence="6" type="ORF">GCM10007359_10280</name>
</gene>
<evidence type="ECO:0000256" key="2">
    <source>
        <dbReference type="ARBA" id="ARBA00023015"/>
    </source>
</evidence>
<keyword evidence="7" id="KW-1185">Reference proteome</keyword>
<dbReference type="Proteomes" id="UP000600171">
    <property type="component" value="Unassembled WGS sequence"/>
</dbReference>
<dbReference type="RefSeq" id="WP_188359213.1">
    <property type="nucleotide sequence ID" value="NZ_BMDC01000001.1"/>
</dbReference>
<evidence type="ECO:0000256" key="3">
    <source>
        <dbReference type="ARBA" id="ARBA00023125"/>
    </source>
</evidence>
<comment type="caution">
    <text evidence="6">The sequence shown here is derived from an EMBL/GenBank/DDBJ whole genome shotgun (WGS) entry which is preliminary data.</text>
</comment>
<keyword evidence="3" id="KW-0238">DNA-binding</keyword>
<feature type="domain" description="HTH lysR-type" evidence="5">
    <location>
        <begin position="15"/>
        <end position="72"/>
    </location>
</feature>
<dbReference type="AlphaFoldDB" id="A0A917MSR5"/>
<dbReference type="InterPro" id="IPR036390">
    <property type="entry name" value="WH_DNA-bd_sf"/>
</dbReference>
<dbReference type="Pfam" id="PF00126">
    <property type="entry name" value="HTH_1"/>
    <property type="match status" value="1"/>
</dbReference>
<evidence type="ECO:0000313" key="6">
    <source>
        <dbReference type="EMBL" id="GGH61275.1"/>
    </source>
</evidence>
<dbReference type="Gene3D" id="1.10.10.10">
    <property type="entry name" value="Winged helix-like DNA-binding domain superfamily/Winged helix DNA-binding domain"/>
    <property type="match status" value="1"/>
</dbReference>